<evidence type="ECO:0000256" key="3">
    <source>
        <dbReference type="ARBA" id="ARBA00022801"/>
    </source>
</evidence>
<organism evidence="6 7">
    <name type="scientific">Clostridium botulinum</name>
    <dbReference type="NCBI Taxonomy" id="1491"/>
    <lineage>
        <taxon>Bacteria</taxon>
        <taxon>Bacillati</taxon>
        <taxon>Bacillota</taxon>
        <taxon>Clostridia</taxon>
        <taxon>Eubacteriales</taxon>
        <taxon>Clostridiaceae</taxon>
        <taxon>Clostridium</taxon>
    </lineage>
</organism>
<dbReference type="GO" id="GO:0071555">
    <property type="term" value="P:cell wall organization"/>
    <property type="evidence" value="ECO:0007669"/>
    <property type="project" value="UniProtKB-KW"/>
</dbReference>
<proteinExistence type="predicted"/>
<dbReference type="InterPro" id="IPR051206">
    <property type="entry name" value="NAMLAA_amidase_2"/>
</dbReference>
<evidence type="ECO:0000256" key="1">
    <source>
        <dbReference type="ARBA" id="ARBA00001561"/>
    </source>
</evidence>
<reference evidence="6 7" key="1">
    <citation type="submission" date="2019-02" db="EMBL/GenBank/DDBJ databases">
        <title>Genome sequencing of Clostridium botulinum clinical isolates.</title>
        <authorList>
            <person name="Brunt J."/>
            <person name="Van Vliet A.H.M."/>
            <person name="Stringer S.C."/>
            <person name="Grant K.A."/>
            <person name="Carter A.C."/>
            <person name="Peck M.W."/>
        </authorList>
    </citation>
    <scope>NUCLEOTIDE SEQUENCE [LARGE SCALE GENOMIC DNA]</scope>
    <source>
        <strain evidence="6 7">H113700579</strain>
    </source>
</reference>
<evidence type="ECO:0000259" key="5">
    <source>
        <dbReference type="SMART" id="SM00644"/>
    </source>
</evidence>
<dbReference type="RefSeq" id="WP_252233003.1">
    <property type="nucleotide sequence ID" value="NZ_CP070936.1"/>
</dbReference>
<keyword evidence="3" id="KW-0378">Hydrolase</keyword>
<dbReference type="Pfam" id="PF01510">
    <property type="entry name" value="Amidase_2"/>
    <property type="match status" value="1"/>
</dbReference>
<gene>
    <name evidence="6" type="ORF">EXM65_11275</name>
</gene>
<evidence type="ECO:0000313" key="6">
    <source>
        <dbReference type="EMBL" id="NFA43140.1"/>
    </source>
</evidence>
<dbReference type="Proteomes" id="UP000472355">
    <property type="component" value="Unassembled WGS sequence"/>
</dbReference>
<evidence type="ECO:0000256" key="4">
    <source>
        <dbReference type="ARBA" id="ARBA00023316"/>
    </source>
</evidence>
<dbReference type="GO" id="GO:0008745">
    <property type="term" value="F:N-acetylmuramoyl-L-alanine amidase activity"/>
    <property type="evidence" value="ECO:0007669"/>
    <property type="project" value="UniProtKB-EC"/>
</dbReference>
<dbReference type="InterPro" id="IPR036505">
    <property type="entry name" value="Amidase/PGRP_sf"/>
</dbReference>
<dbReference type="GO" id="GO:0009254">
    <property type="term" value="P:peptidoglycan turnover"/>
    <property type="evidence" value="ECO:0007669"/>
    <property type="project" value="TreeGrafter"/>
</dbReference>
<dbReference type="AlphaFoldDB" id="A0A6M0SPA8"/>
<protein>
    <recommendedName>
        <fullName evidence="2">N-acetylmuramoyl-L-alanine amidase</fullName>
        <ecNumber evidence="2">3.5.1.28</ecNumber>
    </recommendedName>
</protein>
<dbReference type="SMART" id="SM00644">
    <property type="entry name" value="Ami_2"/>
    <property type="match status" value="1"/>
</dbReference>
<keyword evidence="4" id="KW-0961">Cell wall biogenesis/degradation</keyword>
<feature type="domain" description="N-acetylmuramoyl-L-alanine amidase" evidence="5">
    <location>
        <begin position="8"/>
        <end position="154"/>
    </location>
</feature>
<name>A0A6M0SPA8_CLOBO</name>
<dbReference type="PANTHER" id="PTHR30417:SF1">
    <property type="entry name" value="N-ACETYLMURAMOYL-L-ALANINE AMIDASE AMID"/>
    <property type="match status" value="1"/>
</dbReference>
<dbReference type="PANTHER" id="PTHR30417">
    <property type="entry name" value="N-ACETYLMURAMOYL-L-ALANINE AMIDASE AMID"/>
    <property type="match status" value="1"/>
</dbReference>
<sequence>MNIVKQISKFNNSEGNDIKYIVIHSTGNTDDTAKNNADYFGRADRQSSAHYFIDDNSIYQVVEEYKASWHCGDGGNKYGIGNHNSIGIEMCGTDNGNISDATINNTIELVKTLQDRYNINNDNVVRHYDASRKCCPSQFSYNNWTRWNDFKNRLNSKNKGYIVTNYLPNGYRGDNSFVGVDLEYVLSYFKDVRCYIKSDSKGVWIETQALPMDKCLELKEILGYWFYEIK</sequence>
<evidence type="ECO:0000256" key="2">
    <source>
        <dbReference type="ARBA" id="ARBA00011901"/>
    </source>
</evidence>
<dbReference type="InterPro" id="IPR002502">
    <property type="entry name" value="Amidase_domain"/>
</dbReference>
<evidence type="ECO:0000313" key="7">
    <source>
        <dbReference type="Proteomes" id="UP000472355"/>
    </source>
</evidence>
<comment type="caution">
    <text evidence="6">The sequence shown here is derived from an EMBL/GenBank/DDBJ whole genome shotgun (WGS) entry which is preliminary data.</text>
</comment>
<dbReference type="EC" id="3.5.1.28" evidence="2"/>
<dbReference type="CDD" id="cd06583">
    <property type="entry name" value="PGRP"/>
    <property type="match status" value="1"/>
</dbReference>
<dbReference type="Gene3D" id="3.40.80.10">
    <property type="entry name" value="Peptidoglycan recognition protein-like"/>
    <property type="match status" value="1"/>
</dbReference>
<dbReference type="EMBL" id="SGKU01000030">
    <property type="protein sequence ID" value="NFA43140.1"/>
    <property type="molecule type" value="Genomic_DNA"/>
</dbReference>
<dbReference type="SUPFAM" id="SSF55846">
    <property type="entry name" value="N-acetylmuramoyl-L-alanine amidase-like"/>
    <property type="match status" value="1"/>
</dbReference>
<comment type="catalytic activity">
    <reaction evidence="1">
        <text>Hydrolyzes the link between N-acetylmuramoyl residues and L-amino acid residues in certain cell-wall glycopeptides.</text>
        <dbReference type="EC" id="3.5.1.28"/>
    </reaction>
</comment>
<dbReference type="GO" id="GO:0009253">
    <property type="term" value="P:peptidoglycan catabolic process"/>
    <property type="evidence" value="ECO:0007669"/>
    <property type="project" value="InterPro"/>
</dbReference>
<accession>A0A6M0SPA8</accession>